<proteinExistence type="predicted"/>
<name>A0ACC2J4K6_9PEZI</name>
<keyword evidence="2" id="KW-1185">Reference proteome</keyword>
<evidence type="ECO:0000313" key="2">
    <source>
        <dbReference type="Proteomes" id="UP001153334"/>
    </source>
</evidence>
<sequence>MSAPRTKRQFAGASSDPAQRQITSFFISAASPTTSSSPGNHYVHQAAPSSSATERQESTPNLPASVQANLLSVGMRVRKSVPEGYKTGNYNAFALWDESDTNSAIDIMGEGQRSRANAFSSPRELLPFCGIHKVGGLDTQPEDHRPIPSRSSLHAGTPTTPFYPHGFGLNGADVDDDMPSLTSSQESIESNNSDTALRSGISRVRAKKRFFVEDEDETPGQLNLWGYNHNTNLNPRGLGSNNGRVMAVPSKGRLRAKLSGTSTAMPGAGQENLMVVDSDFEEAEFLDRGVWEVDMDDA</sequence>
<evidence type="ECO:0000313" key="1">
    <source>
        <dbReference type="EMBL" id="KAJ8122421.1"/>
    </source>
</evidence>
<dbReference type="EMBL" id="JAPESX010000235">
    <property type="protein sequence ID" value="KAJ8122421.1"/>
    <property type="molecule type" value="Genomic_DNA"/>
</dbReference>
<reference evidence="1" key="1">
    <citation type="submission" date="2022-11" db="EMBL/GenBank/DDBJ databases">
        <title>Genome Sequence of Nemania bipapillata.</title>
        <authorList>
            <person name="Buettner E."/>
        </authorList>
    </citation>
    <scope>NUCLEOTIDE SEQUENCE</scope>
    <source>
        <strain evidence="1">CP14</strain>
    </source>
</reference>
<dbReference type="Proteomes" id="UP001153334">
    <property type="component" value="Unassembled WGS sequence"/>
</dbReference>
<protein>
    <submittedName>
        <fullName evidence="1">Uncharacterized protein</fullName>
    </submittedName>
</protein>
<comment type="caution">
    <text evidence="1">The sequence shown here is derived from an EMBL/GenBank/DDBJ whole genome shotgun (WGS) entry which is preliminary data.</text>
</comment>
<gene>
    <name evidence="1" type="ORF">ONZ43_g1377</name>
</gene>
<accession>A0ACC2J4K6</accession>
<organism evidence="1 2">
    <name type="scientific">Nemania bipapillata</name>
    <dbReference type="NCBI Taxonomy" id="110536"/>
    <lineage>
        <taxon>Eukaryota</taxon>
        <taxon>Fungi</taxon>
        <taxon>Dikarya</taxon>
        <taxon>Ascomycota</taxon>
        <taxon>Pezizomycotina</taxon>
        <taxon>Sordariomycetes</taxon>
        <taxon>Xylariomycetidae</taxon>
        <taxon>Xylariales</taxon>
        <taxon>Xylariaceae</taxon>
        <taxon>Nemania</taxon>
    </lineage>
</organism>